<sequence>MVQIVKRKKGRPPKSDLARKPPHAPAPEGEPESSVRRSVRRRSARFDFIDYDDFIHDGLVADEEEEEEEMKREKKTKLVVKLNQRGAWGRASGSEDDESEGRRVVKKRRISGGDEDEDEDRGGYDEEERKGREESSRVRHESSPPGTPSDTSSIPLPDKKTLQLILDKLQKKDTYGVYAEPVDPEELPDYHDVIEHPMDFSTVRKKLADGSYTMLDQFESDVFLICSNAMRYNAPDTIYHKQARAIEELGKKKFSKLKIKFRCSEKELKSEREARIHFESHEKDLKSEQKTKSNYLVKKQIKKPVPRSLQEPVGSDLSLGATVTTPGDVERGSVTKQLGVSERPNDGPADGSTVLAENNLEKAEEAFIVSGKSSSSKLGRKPSAIDENRRVTYGISNQPEARSESVFTTFEGEIRQLVAVGLHADYSHARSLARFAATLGPIAWKVASRRIERSLPAGCKFGRGWVGEYEPLPTPVVLPGNCFNKDLLHSVIKKHDLPSKAPVYVKENAIRTSPSEVRQPLVSQSNLSTVLSSAQSSAAVTANHQIQGPVCRNPNDPETKVIKQFELNSLPSPRQNNNATYVAEMKVSDNSQMAASRLREILSRNLNNPQPDLSEPASSRSRGIVPRSVKHPQLMHFRQLDANGFVDGRLPNGELPNNTSDSSKMTSISNGFTNKMNMATPFSPSKDQGLSDPVQLMQLLSEKAQEKQISESAPSVDSPSIRAPVPAMRMRSSGNGAAAAWMSVGAGGLKQTVESSNTQKSRITNQSTQELHPQMARAHSELPVSFGIQFQADKNNNPFRSFVSPPFALSSERQPHLLPMIPPQITTADLSRFQGQLHWHGITPHKQPRQKQETLPPDLNIGFQSPTSPAKQSSSVVIDSQQPDLALQL</sequence>
<feature type="region of interest" description="Disordered" evidence="3">
    <location>
        <begin position="306"/>
        <end position="353"/>
    </location>
</feature>
<keyword evidence="5" id="KW-1185">Reference proteome</keyword>
<dbReference type="Gene3D" id="1.20.920.10">
    <property type="entry name" value="Bromodomain-like"/>
    <property type="match status" value="1"/>
</dbReference>
<protein>
    <submittedName>
        <fullName evidence="6 7">Uncharacterized protein LOC115749985 isoform X1</fullName>
    </submittedName>
</protein>
<dbReference type="KEGG" id="rarg:115749985"/>
<dbReference type="PROSITE" id="PS00633">
    <property type="entry name" value="BROMODOMAIN_1"/>
    <property type="match status" value="1"/>
</dbReference>
<accession>A0A8B8Q734</accession>
<keyword evidence="1 2" id="KW-0103">Bromodomain</keyword>
<gene>
    <name evidence="6 7 8" type="primary">LOC115749985</name>
</gene>
<dbReference type="InterPro" id="IPR036427">
    <property type="entry name" value="Bromodomain-like_sf"/>
</dbReference>
<dbReference type="RefSeq" id="XP_048130244.1">
    <property type="nucleotide sequence ID" value="XM_048274287.1"/>
</dbReference>
<feature type="compositionally biased region" description="Basic residues" evidence="3">
    <location>
        <begin position="1"/>
        <end position="12"/>
    </location>
</feature>
<dbReference type="InterPro" id="IPR001487">
    <property type="entry name" value="Bromodomain"/>
</dbReference>
<dbReference type="RefSeq" id="XP_030542911.2">
    <property type="nucleotide sequence ID" value="XM_030687051.2"/>
</dbReference>
<evidence type="ECO:0000256" key="1">
    <source>
        <dbReference type="ARBA" id="ARBA00023117"/>
    </source>
</evidence>
<proteinExistence type="predicted"/>
<feature type="region of interest" description="Disordered" evidence="3">
    <location>
        <begin position="841"/>
        <end position="889"/>
    </location>
</feature>
<dbReference type="SMART" id="SM00297">
    <property type="entry name" value="BROMO"/>
    <property type="match status" value="1"/>
</dbReference>
<feature type="compositionally biased region" description="Basic and acidic residues" evidence="3">
    <location>
        <begin position="121"/>
        <end position="142"/>
    </location>
</feature>
<evidence type="ECO:0000256" key="2">
    <source>
        <dbReference type="PROSITE-ProRule" id="PRU00035"/>
    </source>
</evidence>
<evidence type="ECO:0000313" key="5">
    <source>
        <dbReference type="Proteomes" id="UP000827889"/>
    </source>
</evidence>
<dbReference type="AlphaFoldDB" id="A0A8B8Q734"/>
<reference evidence="5 6" key="1">
    <citation type="submission" date="2025-05" db="UniProtKB">
        <authorList>
            <consortium name="RefSeq"/>
        </authorList>
    </citation>
    <scope>NUCLEOTIDE SEQUENCE [LARGE SCALE GENOMIC DNA]</scope>
    <source>
        <tissue evidence="6 7">Leaf</tissue>
    </source>
</reference>
<feature type="region of interest" description="Disordered" evidence="3">
    <location>
        <begin position="61"/>
        <end position="157"/>
    </location>
</feature>
<organism evidence="5 6">
    <name type="scientific">Rhodamnia argentea</name>
    <dbReference type="NCBI Taxonomy" id="178133"/>
    <lineage>
        <taxon>Eukaryota</taxon>
        <taxon>Viridiplantae</taxon>
        <taxon>Streptophyta</taxon>
        <taxon>Embryophyta</taxon>
        <taxon>Tracheophyta</taxon>
        <taxon>Spermatophyta</taxon>
        <taxon>Magnoliopsida</taxon>
        <taxon>eudicotyledons</taxon>
        <taxon>Gunneridae</taxon>
        <taxon>Pentapetalae</taxon>
        <taxon>rosids</taxon>
        <taxon>malvids</taxon>
        <taxon>Myrtales</taxon>
        <taxon>Myrtaceae</taxon>
        <taxon>Myrtoideae</taxon>
        <taxon>Myrteae</taxon>
        <taxon>Australasian group</taxon>
        <taxon>Rhodamnia</taxon>
    </lineage>
</organism>
<dbReference type="Pfam" id="PF00439">
    <property type="entry name" value="Bromodomain"/>
    <property type="match status" value="1"/>
</dbReference>
<dbReference type="RefSeq" id="XP_030542912.2">
    <property type="nucleotide sequence ID" value="XM_030687052.2"/>
</dbReference>
<feature type="compositionally biased region" description="Polar residues" evidence="3">
    <location>
        <begin position="605"/>
        <end position="621"/>
    </location>
</feature>
<dbReference type="CDD" id="cd04369">
    <property type="entry name" value="Bromodomain"/>
    <property type="match status" value="1"/>
</dbReference>
<dbReference type="SUPFAM" id="SSF47370">
    <property type="entry name" value="Bromodomain"/>
    <property type="match status" value="1"/>
</dbReference>
<dbReference type="PANTHER" id="PTHR22881">
    <property type="entry name" value="BROMODOMAIN CONTAINING PROTEIN"/>
    <property type="match status" value="1"/>
</dbReference>
<dbReference type="Proteomes" id="UP000827889">
    <property type="component" value="Chromosome 2"/>
</dbReference>
<dbReference type="InterPro" id="IPR051831">
    <property type="entry name" value="Bromodomain_contain_prot"/>
</dbReference>
<evidence type="ECO:0000313" key="7">
    <source>
        <dbReference type="RefSeq" id="XP_030542912.2"/>
    </source>
</evidence>
<dbReference type="PANTHER" id="PTHR22881:SF42">
    <property type="entry name" value="DNA-BINDING BROMODOMAIN-CONTAINING PROTEIN"/>
    <property type="match status" value="1"/>
</dbReference>
<dbReference type="GeneID" id="115749985"/>
<dbReference type="PRINTS" id="PR00503">
    <property type="entry name" value="BROMODOMAIN"/>
</dbReference>
<feature type="region of interest" description="Disordered" evidence="3">
    <location>
        <begin position="605"/>
        <end position="624"/>
    </location>
</feature>
<dbReference type="PROSITE" id="PS50014">
    <property type="entry name" value="BROMODOMAIN_2"/>
    <property type="match status" value="1"/>
</dbReference>
<feature type="domain" description="Bromo" evidence="4">
    <location>
        <begin position="170"/>
        <end position="240"/>
    </location>
</feature>
<feature type="compositionally biased region" description="Polar residues" evidence="3">
    <location>
        <begin position="862"/>
        <end position="883"/>
    </location>
</feature>
<evidence type="ECO:0000313" key="8">
    <source>
        <dbReference type="RefSeq" id="XP_048130244.1"/>
    </source>
</evidence>
<dbReference type="InterPro" id="IPR018359">
    <property type="entry name" value="Bromodomain_CS"/>
</dbReference>
<feature type="region of interest" description="Disordered" evidence="3">
    <location>
        <begin position="1"/>
        <end position="39"/>
    </location>
</feature>
<name>A0A8B8Q734_9MYRT</name>
<evidence type="ECO:0000259" key="4">
    <source>
        <dbReference type="PROSITE" id="PS50014"/>
    </source>
</evidence>
<evidence type="ECO:0000313" key="6">
    <source>
        <dbReference type="RefSeq" id="XP_030542911.2"/>
    </source>
</evidence>
<evidence type="ECO:0000256" key="3">
    <source>
        <dbReference type="SAM" id="MobiDB-lite"/>
    </source>
</evidence>